<name>A0ABS8SGZ5_DATST</name>
<reference evidence="2 3" key="1">
    <citation type="journal article" date="2021" name="BMC Genomics">
        <title>Datura genome reveals duplications of psychoactive alkaloid biosynthetic genes and high mutation rate following tissue culture.</title>
        <authorList>
            <person name="Rajewski A."/>
            <person name="Carter-House D."/>
            <person name="Stajich J."/>
            <person name="Litt A."/>
        </authorList>
    </citation>
    <scope>NUCLEOTIDE SEQUENCE [LARGE SCALE GENOMIC DNA]</scope>
    <source>
        <strain evidence="2">AR-01</strain>
    </source>
</reference>
<feature type="region of interest" description="Disordered" evidence="1">
    <location>
        <begin position="61"/>
        <end position="113"/>
    </location>
</feature>
<comment type="caution">
    <text evidence="2">The sequence shown here is derived from an EMBL/GenBank/DDBJ whole genome shotgun (WGS) entry which is preliminary data.</text>
</comment>
<proteinExistence type="predicted"/>
<evidence type="ECO:0000313" key="3">
    <source>
        <dbReference type="Proteomes" id="UP000823775"/>
    </source>
</evidence>
<evidence type="ECO:0000313" key="2">
    <source>
        <dbReference type="EMBL" id="MCD7458174.1"/>
    </source>
</evidence>
<sequence>MATQCTSRAEHRPSSARPGTTHRQAPQRVQHRRRIVHRARQCAGKLAHKRRAAHPKILKKFLKKLPNKGKGVASSSHGSKRSRSASEEEHDYMNNPQQPLRRLWTPLDHGERK</sequence>
<protein>
    <submittedName>
        <fullName evidence="2">Uncharacterized protein</fullName>
    </submittedName>
</protein>
<organism evidence="2 3">
    <name type="scientific">Datura stramonium</name>
    <name type="common">Jimsonweed</name>
    <name type="synonym">Common thornapple</name>
    <dbReference type="NCBI Taxonomy" id="4076"/>
    <lineage>
        <taxon>Eukaryota</taxon>
        <taxon>Viridiplantae</taxon>
        <taxon>Streptophyta</taxon>
        <taxon>Embryophyta</taxon>
        <taxon>Tracheophyta</taxon>
        <taxon>Spermatophyta</taxon>
        <taxon>Magnoliopsida</taxon>
        <taxon>eudicotyledons</taxon>
        <taxon>Gunneridae</taxon>
        <taxon>Pentapetalae</taxon>
        <taxon>asterids</taxon>
        <taxon>lamiids</taxon>
        <taxon>Solanales</taxon>
        <taxon>Solanaceae</taxon>
        <taxon>Solanoideae</taxon>
        <taxon>Datureae</taxon>
        <taxon>Datura</taxon>
    </lineage>
</organism>
<dbReference type="EMBL" id="JACEIK010000502">
    <property type="protein sequence ID" value="MCD7458174.1"/>
    <property type="molecule type" value="Genomic_DNA"/>
</dbReference>
<feature type="compositionally biased region" description="Low complexity" evidence="1">
    <location>
        <begin position="68"/>
        <end position="77"/>
    </location>
</feature>
<gene>
    <name evidence="2" type="ORF">HAX54_037466</name>
</gene>
<evidence type="ECO:0000256" key="1">
    <source>
        <dbReference type="SAM" id="MobiDB-lite"/>
    </source>
</evidence>
<accession>A0ABS8SGZ5</accession>
<feature type="region of interest" description="Disordered" evidence="1">
    <location>
        <begin position="1"/>
        <end position="36"/>
    </location>
</feature>
<dbReference type="Proteomes" id="UP000823775">
    <property type="component" value="Unassembled WGS sequence"/>
</dbReference>
<keyword evidence="3" id="KW-1185">Reference proteome</keyword>